<organism evidence="1 2">
    <name type="scientific">Tigheibacillus halophilus</name>
    <dbReference type="NCBI Taxonomy" id="361280"/>
    <lineage>
        <taxon>Bacteria</taxon>
        <taxon>Bacillati</taxon>
        <taxon>Bacillota</taxon>
        <taxon>Bacilli</taxon>
        <taxon>Bacillales</taxon>
        <taxon>Bacillaceae</taxon>
        <taxon>Tigheibacillus</taxon>
    </lineage>
</organism>
<dbReference type="Pfam" id="PF07873">
    <property type="entry name" value="YabP"/>
    <property type="match status" value="1"/>
</dbReference>
<sequence>MKRIHQYLRPLFTKYLGLPSDAVHELPRVTMIGQIHAYIENHNGISIFTDTELRLKTTQGYIQLTGSSFVLKLMLPEEILVEGKITDIRFIPE</sequence>
<dbReference type="EMBL" id="JAWDIP010000004">
    <property type="protein sequence ID" value="MDY0396721.1"/>
    <property type="molecule type" value="Genomic_DNA"/>
</dbReference>
<proteinExistence type="predicted"/>
<dbReference type="InterPro" id="IPR022477">
    <property type="entry name" value="Spore_YqfC"/>
</dbReference>
<evidence type="ECO:0000313" key="2">
    <source>
        <dbReference type="Proteomes" id="UP001281447"/>
    </source>
</evidence>
<comment type="caution">
    <text evidence="1">The sequence shown here is derived from an EMBL/GenBank/DDBJ whole genome shotgun (WGS) entry which is preliminary data.</text>
</comment>
<protein>
    <submittedName>
        <fullName evidence="1">Sporulation protein YqfC</fullName>
    </submittedName>
</protein>
<keyword evidence="2" id="KW-1185">Reference proteome</keyword>
<accession>A0ABU5CBL8</accession>
<dbReference type="NCBIfam" id="TIGR02856">
    <property type="entry name" value="spore_yqfC"/>
    <property type="match status" value="1"/>
</dbReference>
<dbReference type="RefSeq" id="WP_390353776.1">
    <property type="nucleotide sequence ID" value="NZ_JBHUIZ010000003.1"/>
</dbReference>
<reference evidence="1 2" key="1">
    <citation type="submission" date="2023-10" db="EMBL/GenBank/DDBJ databases">
        <title>Virgibacillus halophilus 5B73C genome.</title>
        <authorList>
            <person name="Miliotis G."/>
            <person name="Sengupta P."/>
            <person name="Hameed A."/>
            <person name="Chuvochina M."/>
            <person name="Mcdonagh F."/>
            <person name="Simpson A.C."/>
            <person name="Singh N.K."/>
            <person name="Rekha P.D."/>
            <person name="Raman K."/>
            <person name="Hugenholtz P."/>
            <person name="Venkateswaran K."/>
        </authorList>
    </citation>
    <scope>NUCLEOTIDE SEQUENCE [LARGE SCALE GENOMIC DNA]</scope>
    <source>
        <strain evidence="1 2">5B73C</strain>
    </source>
</reference>
<gene>
    <name evidence="1" type="primary">yqfC</name>
    <name evidence="1" type="ORF">RWE15_23515</name>
</gene>
<name>A0ABU5CBL8_9BACI</name>
<evidence type="ECO:0000313" key="1">
    <source>
        <dbReference type="EMBL" id="MDY0396721.1"/>
    </source>
</evidence>
<dbReference type="InterPro" id="IPR022476">
    <property type="entry name" value="Spore_YabP/YqfC"/>
</dbReference>
<dbReference type="Proteomes" id="UP001281447">
    <property type="component" value="Unassembled WGS sequence"/>
</dbReference>